<dbReference type="STRING" id="74557.A0A1V9ZWT0"/>
<evidence type="ECO:0000313" key="2">
    <source>
        <dbReference type="Proteomes" id="UP000243217"/>
    </source>
</evidence>
<sequence>MEVVTDIATASAPTASPTTKEKDFIYAGRRAFSVWMDWTEWLQVYRTIFANELKLASSRDEKLRALARIAAWKARSDVPVAIEATAHLAEISCHDQAFGLATPGRSMYRSHEELRLLYSAAILRCVNGLVDASQKGAYAMAISTLAMRIGIPLWVVDIRHEAAHTKLPALATLQLAAQTLWQWLFEHYWQPQETAINQRVERVCEALIRSLDTQLPLSQLMSLDLDTLSKILVPVLVSGSPYTLESQEINQDGGLLLNPAMEEAKMVALCKDLQSMWTSFDAVLIVALAKQLISQPNTIAMCTKWLFYFSHGNNWAHGDRFMDGLAQAFALLEQCDEPTIRPVYGTLKSIIDSTTVDARLNRQPPQPISTWTRCSTWTETPVGLCKPFENINMDLAFDDETDTLDAGHMILLNELPVAQDDVNVLASVEDAYFSRLNDIVDLDTAIANEIESAGKNSHNENVPQEEVERLQDAIEIW</sequence>
<dbReference type="PANTHER" id="PTHR15002:SF0">
    <property type="entry name" value="RIBOSOMAL BIOGENESIS PROTEIN LAS1L"/>
    <property type="match status" value="1"/>
</dbReference>
<gene>
    <name evidence="1" type="ORF">THRCLA_05195</name>
</gene>
<dbReference type="OrthoDB" id="10263222at2759"/>
<dbReference type="GO" id="GO:0000460">
    <property type="term" value="P:maturation of 5.8S rRNA"/>
    <property type="evidence" value="ECO:0007669"/>
    <property type="project" value="TreeGrafter"/>
</dbReference>
<keyword evidence="2" id="KW-1185">Reference proteome</keyword>
<reference evidence="1 2" key="1">
    <citation type="journal article" date="2014" name="Genome Biol. Evol.">
        <title>The secreted proteins of Achlya hypogyna and Thraustotheca clavata identify the ancestral oomycete secretome and reveal gene acquisitions by horizontal gene transfer.</title>
        <authorList>
            <person name="Misner I."/>
            <person name="Blouin N."/>
            <person name="Leonard G."/>
            <person name="Richards T.A."/>
            <person name="Lane C.E."/>
        </authorList>
    </citation>
    <scope>NUCLEOTIDE SEQUENCE [LARGE SCALE GENOMIC DNA]</scope>
    <source>
        <strain evidence="1 2">ATCC 34112</strain>
    </source>
</reference>
<organism evidence="1 2">
    <name type="scientific">Thraustotheca clavata</name>
    <dbReference type="NCBI Taxonomy" id="74557"/>
    <lineage>
        <taxon>Eukaryota</taxon>
        <taxon>Sar</taxon>
        <taxon>Stramenopiles</taxon>
        <taxon>Oomycota</taxon>
        <taxon>Saprolegniomycetes</taxon>
        <taxon>Saprolegniales</taxon>
        <taxon>Achlyaceae</taxon>
        <taxon>Thraustotheca</taxon>
    </lineage>
</organism>
<proteinExistence type="predicted"/>
<dbReference type="PANTHER" id="PTHR15002">
    <property type="entry name" value="RIBOSOMAL BIOGENESIS PROTEIN LAS1L"/>
    <property type="match status" value="1"/>
</dbReference>
<dbReference type="EMBL" id="JNBS01001130">
    <property type="protein sequence ID" value="OQS02429.1"/>
    <property type="molecule type" value="Genomic_DNA"/>
</dbReference>
<comment type="caution">
    <text evidence="1">The sequence shown here is derived from an EMBL/GenBank/DDBJ whole genome shotgun (WGS) entry which is preliminary data.</text>
</comment>
<dbReference type="InterPro" id="IPR007174">
    <property type="entry name" value="Las1"/>
</dbReference>
<protein>
    <submittedName>
        <fullName evidence="1">Uncharacterized protein</fullName>
    </submittedName>
</protein>
<name>A0A1V9ZWT0_9STRA</name>
<dbReference type="AlphaFoldDB" id="A0A1V9ZWT0"/>
<evidence type="ECO:0000313" key="1">
    <source>
        <dbReference type="EMBL" id="OQS02429.1"/>
    </source>
</evidence>
<dbReference type="Proteomes" id="UP000243217">
    <property type="component" value="Unassembled WGS sequence"/>
</dbReference>
<dbReference type="GO" id="GO:0090730">
    <property type="term" value="C:Las1 complex"/>
    <property type="evidence" value="ECO:0007669"/>
    <property type="project" value="InterPro"/>
</dbReference>
<dbReference type="GO" id="GO:0030687">
    <property type="term" value="C:preribosome, large subunit precursor"/>
    <property type="evidence" value="ECO:0007669"/>
    <property type="project" value="TreeGrafter"/>
</dbReference>
<dbReference type="GO" id="GO:0000470">
    <property type="term" value="P:maturation of LSU-rRNA"/>
    <property type="evidence" value="ECO:0007669"/>
    <property type="project" value="TreeGrafter"/>
</dbReference>
<accession>A0A1V9ZWT0</accession>
<dbReference type="GO" id="GO:0004519">
    <property type="term" value="F:endonuclease activity"/>
    <property type="evidence" value="ECO:0007669"/>
    <property type="project" value="InterPro"/>
</dbReference>
<dbReference type="Pfam" id="PF04031">
    <property type="entry name" value="Las1"/>
    <property type="match status" value="1"/>
</dbReference>